<dbReference type="Pfam" id="PF02557">
    <property type="entry name" value="VanY"/>
    <property type="match status" value="1"/>
</dbReference>
<dbReference type="InterPro" id="IPR003709">
    <property type="entry name" value="VanY-like_core_dom"/>
</dbReference>
<dbReference type="EMBL" id="BAABWN010000008">
    <property type="protein sequence ID" value="GAA6168765.1"/>
    <property type="molecule type" value="Genomic_DNA"/>
</dbReference>
<evidence type="ECO:0000259" key="1">
    <source>
        <dbReference type="Pfam" id="PF02557"/>
    </source>
</evidence>
<feature type="domain" description="D-alanyl-D-alanine carboxypeptidase-like core" evidence="1">
    <location>
        <begin position="235"/>
        <end position="341"/>
    </location>
</feature>
<proteinExistence type="predicted"/>
<name>A0ABQ0AAY5_9GAMM</name>
<keyword evidence="3" id="KW-1185">Reference proteome</keyword>
<evidence type="ECO:0000313" key="2">
    <source>
        <dbReference type="EMBL" id="GAA6168765.1"/>
    </source>
</evidence>
<organism evidence="2 3">
    <name type="scientific">Sessilibacter corallicola</name>
    <dbReference type="NCBI Taxonomy" id="2904075"/>
    <lineage>
        <taxon>Bacteria</taxon>
        <taxon>Pseudomonadati</taxon>
        <taxon>Pseudomonadota</taxon>
        <taxon>Gammaproteobacteria</taxon>
        <taxon>Cellvibrionales</taxon>
        <taxon>Cellvibrionaceae</taxon>
        <taxon>Sessilibacter</taxon>
    </lineage>
</organism>
<comment type="caution">
    <text evidence="2">The sequence shown here is derived from an EMBL/GenBank/DDBJ whole genome shotgun (WGS) entry which is preliminary data.</text>
</comment>
<protein>
    <recommendedName>
        <fullName evidence="1">D-alanyl-D-alanine carboxypeptidase-like core domain-containing protein</fullName>
    </recommendedName>
</protein>
<sequence>MNRRRLLLGVTTFVVASQLKIPSLWRNESDPVLVEDYVGRGGPVTRGVRPQPVDILLSDNEAPSLIAPVSDLRSLSDPSLKSEQVPILEDVGPATLQKTSEIRKVAQSVSEKVRDFSLDFTDDIFLAENQHSVLDDTLARLGRLQSLVGHGHFNVIDFDQARAYAKNYSDVGKFTEAELAFIEQMFETDASDYGFFGEKVSDALTQSIKKSEVYKVPGSGHYLYRDESLAHYEKLVKDVGDDVILTSGIRSNVKQIHLFLAKSKSVSYNLSRASRSLAPPGYSFHGIGDYDVGKKGWGALNFTGDFAKSDTFKKMQDLGYIQIRYLPENELGVRFEPWHIKVV</sequence>
<dbReference type="InterPro" id="IPR009045">
    <property type="entry name" value="Zn_M74/Hedgehog-like"/>
</dbReference>
<accession>A0ABQ0AAY5</accession>
<dbReference type="RefSeq" id="WP_353303507.1">
    <property type="nucleotide sequence ID" value="NZ_BAABWN010000008.1"/>
</dbReference>
<dbReference type="CDD" id="cd14814">
    <property type="entry name" value="Peptidase_M15"/>
    <property type="match status" value="1"/>
</dbReference>
<gene>
    <name evidence="2" type="ORF">NBRC116591_25760</name>
</gene>
<dbReference type="Gene3D" id="3.30.1380.10">
    <property type="match status" value="1"/>
</dbReference>
<dbReference type="Proteomes" id="UP001465153">
    <property type="component" value="Unassembled WGS sequence"/>
</dbReference>
<evidence type="ECO:0000313" key="3">
    <source>
        <dbReference type="Proteomes" id="UP001465153"/>
    </source>
</evidence>
<reference evidence="2 3" key="1">
    <citation type="submission" date="2024-04" db="EMBL/GenBank/DDBJ databases">
        <title>Draft genome sequence of Sessilibacter corallicola NBRC 116591.</title>
        <authorList>
            <person name="Miyakawa T."/>
            <person name="Kusuya Y."/>
            <person name="Miura T."/>
        </authorList>
    </citation>
    <scope>NUCLEOTIDE SEQUENCE [LARGE SCALE GENOMIC DNA]</scope>
    <source>
        <strain evidence="2 3">KU-00831-HH</strain>
    </source>
</reference>